<evidence type="ECO:0000313" key="3">
    <source>
        <dbReference type="EMBL" id="PQO45090.1"/>
    </source>
</evidence>
<dbReference type="SMART" id="SM00248">
    <property type="entry name" value="ANK"/>
    <property type="match status" value="3"/>
</dbReference>
<name>A0A2S8GL19_9BACT</name>
<keyword evidence="2" id="KW-0040">ANK repeat</keyword>
<dbReference type="AlphaFoldDB" id="A0A2S8GL19"/>
<protein>
    <submittedName>
        <fullName evidence="3">Uncharacterized protein</fullName>
    </submittedName>
</protein>
<dbReference type="PANTHER" id="PTHR24173">
    <property type="entry name" value="ANKYRIN REPEAT CONTAINING"/>
    <property type="match status" value="1"/>
</dbReference>
<dbReference type="Pfam" id="PF12796">
    <property type="entry name" value="Ank_2"/>
    <property type="match status" value="1"/>
</dbReference>
<evidence type="ECO:0000256" key="1">
    <source>
        <dbReference type="ARBA" id="ARBA00022737"/>
    </source>
</evidence>
<reference evidence="3 4" key="1">
    <citation type="submission" date="2018-02" db="EMBL/GenBank/DDBJ databases">
        <title>Comparative genomes isolates from brazilian mangrove.</title>
        <authorList>
            <person name="Araujo J.E."/>
            <person name="Taketani R.G."/>
            <person name="Silva M.C.P."/>
            <person name="Loureco M.V."/>
            <person name="Andreote F.D."/>
        </authorList>
    </citation>
    <scope>NUCLEOTIDE SEQUENCE [LARGE SCALE GENOMIC DNA]</scope>
    <source>
        <strain evidence="3 4">Nap-Phe MGV</strain>
    </source>
</reference>
<dbReference type="PANTHER" id="PTHR24173:SF74">
    <property type="entry name" value="ANKYRIN REPEAT DOMAIN-CONTAINING PROTEIN 16"/>
    <property type="match status" value="1"/>
</dbReference>
<dbReference type="Gene3D" id="1.25.40.20">
    <property type="entry name" value="Ankyrin repeat-containing domain"/>
    <property type="match status" value="1"/>
</dbReference>
<organism evidence="3 4">
    <name type="scientific">Blastopirellula marina</name>
    <dbReference type="NCBI Taxonomy" id="124"/>
    <lineage>
        <taxon>Bacteria</taxon>
        <taxon>Pseudomonadati</taxon>
        <taxon>Planctomycetota</taxon>
        <taxon>Planctomycetia</taxon>
        <taxon>Pirellulales</taxon>
        <taxon>Pirellulaceae</taxon>
        <taxon>Blastopirellula</taxon>
    </lineage>
</organism>
<accession>A0A2S8GL19</accession>
<keyword evidence="1" id="KW-0677">Repeat</keyword>
<dbReference type="SUPFAM" id="SSF48403">
    <property type="entry name" value="Ankyrin repeat"/>
    <property type="match status" value="1"/>
</dbReference>
<dbReference type="Pfam" id="PF00023">
    <property type="entry name" value="Ank"/>
    <property type="match status" value="1"/>
</dbReference>
<comment type="caution">
    <text evidence="3">The sequence shown here is derived from an EMBL/GenBank/DDBJ whole genome shotgun (WGS) entry which is preliminary data.</text>
</comment>
<gene>
    <name evidence="3" type="ORF">C5Y93_16280</name>
</gene>
<proteinExistence type="predicted"/>
<dbReference type="InterPro" id="IPR036770">
    <property type="entry name" value="Ankyrin_rpt-contain_sf"/>
</dbReference>
<dbReference type="InterPro" id="IPR002110">
    <property type="entry name" value="Ankyrin_rpt"/>
</dbReference>
<dbReference type="EMBL" id="PUHZ01000016">
    <property type="protein sequence ID" value="PQO45090.1"/>
    <property type="molecule type" value="Genomic_DNA"/>
</dbReference>
<sequence length="252" mass="27816">MTAAGPRLEKTILNGQRGFWRRPAAPERKVRVTNKIFCTENRRDVKWSVKVNLAKKRQLEFVQFLLARKFEEAERLLAKGASVHGAVDGEFPIHDCARATRSTKPLQWLLSQPEVDLNPLSSQQLTPLMIACSNGGKIGSDAAELLLEAGAAVKYRRSDGMSALEFAAKNCRPSIVRSLVAKGLPINGPRGCDQTPAMLAARSDNLECLKTLEELGADLSRKCKLPWAKGYTCLELAEAEKSKKVIAYLRAK</sequence>
<dbReference type="Proteomes" id="UP000237819">
    <property type="component" value="Unassembled WGS sequence"/>
</dbReference>
<evidence type="ECO:0000313" key="4">
    <source>
        <dbReference type="Proteomes" id="UP000237819"/>
    </source>
</evidence>
<evidence type="ECO:0000256" key="2">
    <source>
        <dbReference type="ARBA" id="ARBA00023043"/>
    </source>
</evidence>